<gene>
    <name evidence="12" type="ORF">THAR02_09576</name>
</gene>
<name>A0A0F9XC90_TRIHA</name>
<evidence type="ECO:0000256" key="1">
    <source>
        <dbReference type="ARBA" id="ARBA00004448"/>
    </source>
</evidence>
<keyword evidence="8" id="KW-0496">Mitochondrion</keyword>
<dbReference type="InterPro" id="IPR018108">
    <property type="entry name" value="MCP_transmembrane"/>
</dbReference>
<comment type="subcellular location">
    <subcellularLocation>
        <location evidence="1">Mitochondrion inner membrane</location>
        <topology evidence="1">Multi-pass membrane protein</topology>
    </subcellularLocation>
</comment>
<dbReference type="Pfam" id="PF00153">
    <property type="entry name" value="Mito_carr"/>
    <property type="match status" value="3"/>
</dbReference>
<feature type="repeat" description="Solcar" evidence="10">
    <location>
        <begin position="214"/>
        <end position="299"/>
    </location>
</feature>
<feature type="repeat" description="Solcar" evidence="10">
    <location>
        <begin position="116"/>
        <end position="200"/>
    </location>
</feature>
<dbReference type="PANTHER" id="PTHR45671">
    <property type="entry name" value="SOLUTE CARRIER FAMILY 25 (MITOCHONDRIAL CARRIER PHOSPHATE CARRIER), MEMBER 3, LIKE-RELATED-RELATED"/>
    <property type="match status" value="1"/>
</dbReference>
<dbReference type="Gene3D" id="1.50.40.10">
    <property type="entry name" value="Mitochondrial carrier domain"/>
    <property type="match status" value="1"/>
</dbReference>
<evidence type="ECO:0008006" key="14">
    <source>
        <dbReference type="Google" id="ProtNLM"/>
    </source>
</evidence>
<dbReference type="OrthoDB" id="427452at2759"/>
<keyword evidence="3 11" id="KW-0813">Transport</keyword>
<evidence type="ECO:0000313" key="13">
    <source>
        <dbReference type="Proteomes" id="UP000034112"/>
    </source>
</evidence>
<dbReference type="Proteomes" id="UP000034112">
    <property type="component" value="Unassembled WGS sequence"/>
</dbReference>
<keyword evidence="5" id="KW-0677">Repeat</keyword>
<evidence type="ECO:0000256" key="5">
    <source>
        <dbReference type="ARBA" id="ARBA00022737"/>
    </source>
</evidence>
<protein>
    <recommendedName>
        <fullName evidence="14">Mitochondrial phosphate carrier protein</fullName>
    </recommendedName>
</protein>
<dbReference type="InterPro" id="IPR044677">
    <property type="entry name" value="SLC25A3/Pic2/Mir1-like"/>
</dbReference>
<comment type="caution">
    <text evidence="12">The sequence shown here is derived from an EMBL/GenBank/DDBJ whole genome shotgun (WGS) entry which is preliminary data.</text>
</comment>
<keyword evidence="4 10" id="KW-0812">Transmembrane</keyword>
<dbReference type="PANTHER" id="PTHR45671:SF12">
    <property type="entry name" value="MITOCHONDRIAL PHOSPHATE CARRIER PROTEIN"/>
    <property type="match status" value="1"/>
</dbReference>
<dbReference type="GO" id="GO:0005315">
    <property type="term" value="F:phosphate transmembrane transporter activity"/>
    <property type="evidence" value="ECO:0007669"/>
    <property type="project" value="InterPro"/>
</dbReference>
<dbReference type="AlphaFoldDB" id="A0A0F9XC90"/>
<organism evidence="12 13">
    <name type="scientific">Trichoderma harzianum</name>
    <name type="common">Hypocrea lixii</name>
    <dbReference type="NCBI Taxonomy" id="5544"/>
    <lineage>
        <taxon>Eukaryota</taxon>
        <taxon>Fungi</taxon>
        <taxon>Dikarya</taxon>
        <taxon>Ascomycota</taxon>
        <taxon>Pezizomycotina</taxon>
        <taxon>Sordariomycetes</taxon>
        <taxon>Hypocreomycetidae</taxon>
        <taxon>Hypocreales</taxon>
        <taxon>Hypocreaceae</taxon>
        <taxon>Trichoderma</taxon>
    </lineage>
</organism>
<feature type="repeat" description="Solcar" evidence="10">
    <location>
        <begin position="18"/>
        <end position="103"/>
    </location>
</feature>
<evidence type="ECO:0000256" key="6">
    <source>
        <dbReference type="ARBA" id="ARBA00022792"/>
    </source>
</evidence>
<evidence type="ECO:0000313" key="12">
    <source>
        <dbReference type="EMBL" id="KKO98312.1"/>
    </source>
</evidence>
<dbReference type="OMA" id="KMYIEEG"/>
<dbReference type="SUPFAM" id="SSF103506">
    <property type="entry name" value="Mitochondrial carrier"/>
    <property type="match status" value="1"/>
</dbReference>
<dbReference type="InterPro" id="IPR023395">
    <property type="entry name" value="MCP_dom_sf"/>
</dbReference>
<proteinExistence type="inferred from homology"/>
<evidence type="ECO:0000256" key="10">
    <source>
        <dbReference type="PROSITE-ProRule" id="PRU00282"/>
    </source>
</evidence>
<reference evidence="13" key="1">
    <citation type="journal article" date="2015" name="Genome Announc.">
        <title>Draft whole-genome sequence of the biocontrol agent Trichoderma harzianum T6776.</title>
        <authorList>
            <person name="Baroncelli R."/>
            <person name="Piaggeschi G."/>
            <person name="Fiorini L."/>
            <person name="Bertolini E."/>
            <person name="Zapparata A."/>
            <person name="Pe M.E."/>
            <person name="Sarrocco S."/>
            <person name="Vannacci G."/>
        </authorList>
    </citation>
    <scope>NUCLEOTIDE SEQUENCE [LARGE SCALE GENOMIC DNA]</scope>
    <source>
        <strain evidence="13">T6776</strain>
    </source>
</reference>
<dbReference type="EMBL" id="JOKZ01000434">
    <property type="protein sequence ID" value="KKO98312.1"/>
    <property type="molecule type" value="Genomic_DNA"/>
</dbReference>
<evidence type="ECO:0000256" key="11">
    <source>
        <dbReference type="RuleBase" id="RU000488"/>
    </source>
</evidence>
<evidence type="ECO:0000256" key="7">
    <source>
        <dbReference type="ARBA" id="ARBA00022989"/>
    </source>
</evidence>
<comment type="similarity">
    <text evidence="2 11">Belongs to the mitochondrial carrier (TC 2.A.29) family.</text>
</comment>
<dbReference type="GO" id="GO:0005743">
    <property type="term" value="C:mitochondrial inner membrane"/>
    <property type="evidence" value="ECO:0007669"/>
    <property type="project" value="UniProtKB-SubCell"/>
</dbReference>
<keyword evidence="7" id="KW-1133">Transmembrane helix</keyword>
<dbReference type="FunFam" id="1.50.40.10:FF:000024">
    <property type="entry name" value="MIR1p Mitochondrial phosphate carrier"/>
    <property type="match status" value="1"/>
</dbReference>
<evidence type="ECO:0000256" key="4">
    <source>
        <dbReference type="ARBA" id="ARBA00022692"/>
    </source>
</evidence>
<evidence type="ECO:0000256" key="3">
    <source>
        <dbReference type="ARBA" id="ARBA00022448"/>
    </source>
</evidence>
<sequence>MAAAQVTLSEPKKLEGFSLYSRFALAGAVCCSVTHGGLTPVDVVKTRIQLDPVTYNRGLIGGFRQVIQNEGAGALLTGAGPTFAGYFLQGAFKFGGYEFFKAQFINGLGQETASNNRTAIYLASSAAAEFFADIALCPLEATRIRLVSEPTYANGLVGGFSKMLKNEGVGAFYAGFGPILFKQIPYTMAKFVVFEKVSEGIFRQFPKESLSDGMQTTVNLGSGLIAGFAAAFVSQPADTMLSKINKTKGLPGEGTTTRLIKIGRELGLRGSYTGIGARLFMVGTLTAGQFAIYGDLKKALGAVGGVEIAK</sequence>
<keyword evidence="9 10" id="KW-0472">Membrane</keyword>
<accession>A0A0F9XC90</accession>
<evidence type="ECO:0000256" key="9">
    <source>
        <dbReference type="ARBA" id="ARBA00023136"/>
    </source>
</evidence>
<keyword evidence="6" id="KW-0999">Mitochondrion inner membrane</keyword>
<dbReference type="PROSITE" id="PS50920">
    <property type="entry name" value="SOLCAR"/>
    <property type="match status" value="3"/>
</dbReference>
<evidence type="ECO:0000256" key="2">
    <source>
        <dbReference type="ARBA" id="ARBA00006375"/>
    </source>
</evidence>
<evidence type="ECO:0000256" key="8">
    <source>
        <dbReference type="ARBA" id="ARBA00023128"/>
    </source>
</evidence>
<dbReference type="GO" id="GO:1990547">
    <property type="term" value="P:mitochondrial phosphate ion transmembrane transport"/>
    <property type="evidence" value="ECO:0007669"/>
    <property type="project" value="InterPro"/>
</dbReference>